<dbReference type="AlphaFoldDB" id="A0A1B9F7M9"/>
<dbReference type="GO" id="GO:0009898">
    <property type="term" value="C:cytoplasmic side of plasma membrane"/>
    <property type="evidence" value="ECO:0007669"/>
    <property type="project" value="TreeGrafter"/>
</dbReference>
<dbReference type="InterPro" id="IPR050625">
    <property type="entry name" value="ParA/MinD_ATPase"/>
</dbReference>
<keyword evidence="4" id="KW-0282">Flagellum</keyword>
<dbReference type="InterPro" id="IPR002586">
    <property type="entry name" value="CobQ/CobB/MinD/ParA_Nub-bd_dom"/>
</dbReference>
<organism evidence="4 5">
    <name type="scientific">Dissulfuribacter thermophilus</name>
    <dbReference type="NCBI Taxonomy" id="1156395"/>
    <lineage>
        <taxon>Bacteria</taxon>
        <taxon>Pseudomonadati</taxon>
        <taxon>Thermodesulfobacteriota</taxon>
        <taxon>Dissulfuribacteria</taxon>
        <taxon>Dissulfuribacterales</taxon>
        <taxon>Dissulfuribacteraceae</taxon>
        <taxon>Dissulfuribacter</taxon>
    </lineage>
</organism>
<dbReference type="SUPFAM" id="SSF52540">
    <property type="entry name" value="P-loop containing nucleoside triphosphate hydrolases"/>
    <property type="match status" value="1"/>
</dbReference>
<gene>
    <name evidence="4" type="ORF">DBT_0779</name>
</gene>
<keyword evidence="1" id="KW-0547">Nucleotide-binding</keyword>
<dbReference type="PANTHER" id="PTHR43384">
    <property type="entry name" value="SEPTUM SITE-DETERMINING PROTEIN MIND HOMOLOG, CHLOROPLASTIC-RELATED"/>
    <property type="match status" value="1"/>
</dbReference>
<keyword evidence="4" id="KW-0966">Cell projection</keyword>
<name>A0A1B9F7M9_9BACT</name>
<proteinExistence type="predicted"/>
<sequence>MMPVTISVGSGKGGTGKTLVASNIAAILSQRGKEVYLIDLDVGGADAHILYGVFKPSATLTDFLTGSQKHLHEVSTRLDTFYGLNLIVGTGETLKTANMSYATKKRLLKHIKMLKGDVVILDVGAGTSLNTLDFFISTDIQLCVSTLDPTSILDFYRFLKLSTIRKVLSSFLSTDEVSRALSQKDFQRIDEIFAFAEKIRPDARKKAENTLNGFRPALILNQVRGESTLDRLKLKHVVSKFLGITLPELGVIPWDEMVFEAIRSYMPIIEYSPGSKAAVALSKIADSLLEMIDTQIA</sequence>
<dbReference type="InterPro" id="IPR027417">
    <property type="entry name" value="P-loop_NTPase"/>
</dbReference>
<evidence type="ECO:0000313" key="5">
    <source>
        <dbReference type="Proteomes" id="UP000093080"/>
    </source>
</evidence>
<accession>A0A1B9F7M9</accession>
<keyword evidence="4" id="KW-0969">Cilium</keyword>
<evidence type="ECO:0000256" key="1">
    <source>
        <dbReference type="ARBA" id="ARBA00022741"/>
    </source>
</evidence>
<feature type="domain" description="CobQ/CobB/MinD/ParA nucleotide binding" evidence="3">
    <location>
        <begin position="6"/>
        <end position="268"/>
    </location>
</feature>
<comment type="caution">
    <text evidence="4">The sequence shown here is derived from an EMBL/GenBank/DDBJ whole genome shotgun (WGS) entry which is preliminary data.</text>
</comment>
<protein>
    <submittedName>
        <fullName evidence="4">Flagellar synthesis regulator FleN</fullName>
    </submittedName>
</protein>
<evidence type="ECO:0000313" key="4">
    <source>
        <dbReference type="EMBL" id="OCC15854.1"/>
    </source>
</evidence>
<dbReference type="GO" id="GO:0051782">
    <property type="term" value="P:negative regulation of cell division"/>
    <property type="evidence" value="ECO:0007669"/>
    <property type="project" value="TreeGrafter"/>
</dbReference>
<evidence type="ECO:0000259" key="3">
    <source>
        <dbReference type="Pfam" id="PF01656"/>
    </source>
</evidence>
<reference evidence="4 5" key="1">
    <citation type="submission" date="2016-06" db="EMBL/GenBank/DDBJ databases">
        <title>Respiratory ammonification of nitrate coupled to the oxidation of elemental sulfur in deep-sea autotrophic thermophilic bacteria.</title>
        <authorList>
            <person name="Slobodkina G.B."/>
            <person name="Mardanov A.V."/>
            <person name="Ravin N.V."/>
            <person name="Frolova A.A."/>
            <person name="Viryasiv M.B."/>
            <person name="Chernyh N.A."/>
            <person name="Bonch-Osmolovskaya E.A."/>
            <person name="Slobodkin A.I."/>
        </authorList>
    </citation>
    <scope>NUCLEOTIDE SEQUENCE [LARGE SCALE GENOMIC DNA]</scope>
    <source>
        <strain evidence="4 5">S69</strain>
    </source>
</reference>
<keyword evidence="5" id="KW-1185">Reference proteome</keyword>
<dbReference type="RefSeq" id="WP_244155304.1">
    <property type="nucleotide sequence ID" value="NZ_MAGO01000003.1"/>
</dbReference>
<dbReference type="Proteomes" id="UP000093080">
    <property type="component" value="Unassembled WGS sequence"/>
</dbReference>
<dbReference type="Pfam" id="PF01656">
    <property type="entry name" value="CbiA"/>
    <property type="match status" value="1"/>
</dbReference>
<dbReference type="EMBL" id="MAGO01000003">
    <property type="protein sequence ID" value="OCC15854.1"/>
    <property type="molecule type" value="Genomic_DNA"/>
</dbReference>
<dbReference type="PANTHER" id="PTHR43384:SF4">
    <property type="entry name" value="CELLULOSE BIOSYNTHESIS PROTEIN BCSQ-RELATED"/>
    <property type="match status" value="1"/>
</dbReference>
<dbReference type="GO" id="GO:0005829">
    <property type="term" value="C:cytosol"/>
    <property type="evidence" value="ECO:0007669"/>
    <property type="project" value="TreeGrafter"/>
</dbReference>
<dbReference type="Gene3D" id="3.40.50.300">
    <property type="entry name" value="P-loop containing nucleotide triphosphate hydrolases"/>
    <property type="match status" value="1"/>
</dbReference>
<dbReference type="GO" id="GO:0016887">
    <property type="term" value="F:ATP hydrolysis activity"/>
    <property type="evidence" value="ECO:0007669"/>
    <property type="project" value="TreeGrafter"/>
</dbReference>
<dbReference type="GO" id="GO:0005524">
    <property type="term" value="F:ATP binding"/>
    <property type="evidence" value="ECO:0007669"/>
    <property type="project" value="UniProtKB-KW"/>
</dbReference>
<evidence type="ECO:0000256" key="2">
    <source>
        <dbReference type="ARBA" id="ARBA00022840"/>
    </source>
</evidence>
<dbReference type="STRING" id="1156395.DBT_0779"/>
<keyword evidence="2" id="KW-0067">ATP-binding</keyword>